<feature type="domain" description="Bacterial Ig" evidence="2">
    <location>
        <begin position="700"/>
        <end position="778"/>
    </location>
</feature>
<feature type="compositionally biased region" description="Polar residues" evidence="1">
    <location>
        <begin position="527"/>
        <end position="540"/>
    </location>
</feature>
<accession>A0A6L6IPV1</accession>
<dbReference type="Gene3D" id="3.30.420.430">
    <property type="match status" value="7"/>
</dbReference>
<dbReference type="Pfam" id="PF17963">
    <property type="entry name" value="Big_9"/>
    <property type="match status" value="1"/>
</dbReference>
<dbReference type="OrthoDB" id="8481600at2"/>
<gene>
    <name evidence="4" type="ORF">GJV78_20210</name>
</gene>
<evidence type="ECO:0000313" key="5">
    <source>
        <dbReference type="Proteomes" id="UP000477739"/>
    </source>
</evidence>
<feature type="region of interest" description="Disordered" evidence="1">
    <location>
        <begin position="995"/>
        <end position="1027"/>
    </location>
</feature>
<feature type="domain" description="Bacterial Ig-like" evidence="3">
    <location>
        <begin position="1415"/>
        <end position="1498"/>
    </location>
</feature>
<keyword evidence="5" id="KW-1185">Reference proteome</keyword>
<dbReference type="InterPro" id="IPR044016">
    <property type="entry name" value="Big_13"/>
</dbReference>
<protein>
    <submittedName>
        <fullName evidence="4">Type I secretion C-terminal target domain-containing protein</fullName>
    </submittedName>
</protein>
<feature type="domain" description="Bacterial Ig-like" evidence="3">
    <location>
        <begin position="1306"/>
        <end position="1394"/>
    </location>
</feature>
<dbReference type="Proteomes" id="UP000477739">
    <property type="component" value="Unassembled WGS sequence"/>
</dbReference>
<feature type="domain" description="Bacterial Ig-like" evidence="3">
    <location>
        <begin position="899"/>
        <end position="984"/>
    </location>
</feature>
<proteinExistence type="predicted"/>
<feature type="domain" description="Bacterial Ig-like" evidence="3">
    <location>
        <begin position="1207"/>
        <end position="1292"/>
    </location>
</feature>
<feature type="domain" description="Bacterial Ig-like" evidence="3">
    <location>
        <begin position="512"/>
        <end position="605"/>
    </location>
</feature>
<reference evidence="4 5" key="1">
    <citation type="submission" date="2019-11" db="EMBL/GenBank/DDBJ databases">
        <title>Escherichia alba sp. nov. isolated from the gut of plastic-eating superworms Zophobas atratus.</title>
        <authorList>
            <person name="Yang Y."/>
        </authorList>
    </citation>
    <scope>NUCLEOTIDE SEQUENCE [LARGE SCALE GENOMIC DNA]</scope>
    <source>
        <strain evidence="5">BIT-B35</strain>
    </source>
</reference>
<dbReference type="NCBIfam" id="NF033510">
    <property type="entry name" value="Ca_tandemer"/>
    <property type="match status" value="18"/>
</dbReference>
<feature type="domain" description="Bacterial Ig-like" evidence="3">
    <location>
        <begin position="1000"/>
        <end position="1086"/>
    </location>
</feature>
<dbReference type="InterPro" id="IPR013783">
    <property type="entry name" value="Ig-like_fold"/>
</dbReference>
<feature type="domain" description="Bacterial Ig-like" evidence="3">
    <location>
        <begin position="312"/>
        <end position="400"/>
    </location>
</feature>
<feature type="domain" description="Bacterial Ig-like" evidence="3">
    <location>
        <begin position="120"/>
        <end position="203"/>
    </location>
</feature>
<feature type="compositionally biased region" description="Polar residues" evidence="1">
    <location>
        <begin position="509"/>
        <end position="519"/>
    </location>
</feature>
<dbReference type="InterPro" id="IPR010221">
    <property type="entry name" value="VCBS_dom"/>
</dbReference>
<feature type="domain" description="Bacterial Ig" evidence="2">
    <location>
        <begin position="17"/>
        <end position="98"/>
    </location>
</feature>
<feature type="domain" description="Bacterial Ig" evidence="2">
    <location>
        <begin position="1901"/>
        <end position="1976"/>
    </location>
</feature>
<evidence type="ECO:0000259" key="2">
    <source>
        <dbReference type="Pfam" id="PF17936"/>
    </source>
</evidence>
<dbReference type="EMBL" id="WMJZ01000042">
    <property type="protein sequence ID" value="MTH48529.1"/>
    <property type="molecule type" value="Genomic_DNA"/>
</dbReference>
<sequence>QNASQPATAVAPDSTPPLAPTGVVVSEDGTTVTGSAEPGSTVTIAAPDGTPVGSAKADGDGNFTITLEPPQANGETLTATATDAADNTGPSTSVQAPDITPPDAPVINAIIDDVGAAKGNLTDGQSTDDNQLTFSGTGEPGATIIILDNNTPLAGTAVVGSDGKWTLTTPALSDGEHTFTVTATDANNQTSEPSAGITLTVDTTAPAVPVLTLTDSTGSVTGTLENNATTDATQPVLSGSGSVGDTITLYDNDVIIGTTQVVSGGTWSFTPTPALGEGSHTLTATASDPLGNTSGASAPITIIVDTTAPEVPTLALTDGANAPLADGQATNVTQPVLSGTGTDGDIITIYDNGTRIDTVTVANGAWSYTPDTLSEGEHRFTIAAADPAGNTSEPSLPVTIVVDVTAPAVPTLTITDDAGSLTGALDNGQFTDDTLPLLSGSGTPGDTITITLDGAELATVTIGESGSWSYQLTTPLATGDRTFSLTATDPAGNTSASSPDRVIRIDTQAPTTPTLTVSDDNAPLASGGQTNDTTPTLSGTGESGSIVTILNNGIAIGTAVVENGAWRFTPQTPLGEGSYNFTVNARDAAGNTSPSSGEFGLTIDTTPPDAPLITSLANLTITNQTQLPISGTGEPGSTVTLYNGTTVIGSGTVNADGSWNIVPNPALAEGSYSFTAVAADPAGNRSQPSEAAALQIDTTAPAAPANVSISADGAVVTGSAEAGSTVIIRDADNNVIGSGIATNGSFTITLTPAQTGSESLTAIAQDAAGNASGPTGFTGSGSGLPVITAIVDDVGSVVGDLKSGQTTDDTLPGLRGTAEPNTTLDVYVDGVRVASGVQVDASGSWTWTADNALSEGNHTFRVENSADSSRSSATVNITVDLTPPAQPVIGAVTDDIAPGTGALTSGQTTNDARPTLSGSGAAGETITIYDGSTPLGTVPVVNGAWSFTPPAALGEGSHDLTIIATDAAGNESVRSDIFVVVVDTTAPDAPAIIGALDDSEPQTGPIGNNGSTNDTTPTLSGTGEEGSTITLYDNGVRIGTAQVSNGSWSFTPPALAAGSHRLTATATDAVGNVSAASGEFTLTIDTEAPAAPVIQSVTDDNDPITGVLLDGQSTNDTQPTLQGTAEPGSTVVLYDGGVAVGSALVGGDGVWSLTPTSPLGDGQHNLTVTATDAAGNEGPSAAFTLTVDVQAPATPVITSVTDDIAPGTGTLTNGQATNDTRPALAGTAEPGSTVRIYDGTTLLGSVQADGVGAWTFTPTTSLGNGQHTLNVTATDAAGNVSPGASFTLVVDTQAPAAPVIVSVTDAVTPGTGELTDGQSTNDTRPVITGTGEPGAIVSIYDVNVLLGTATVEANGSWSFRPGELSQGAHSLRATATDAAGNVSPASGSFTLTVDSITPTAPVINGVTDDVGPIVGSLTSGQTTNDPRPGFTGTGEPGAVINVYDNGVAIGSTTVGDNGTWSFTPTTDLAQGNHPLTFTATDATGNVSPAANFVVNVDTQAPAAPTIVSVVDDSAPQTGNLTSGQSTNDTRPTLNGTAEAGTTLTFTDNGATIGSVVVGPDGSWSFTPATALTNGNHTLAVTATDSAGNVSQGSSFAITVDTLAPAAPVITTVLDDVSNITGPVASGQSTNDTRPELRGTSEPGALITIYDGATLLTPTPIQADANGAWSFTPSAALGEGSHAFTAQATDAAGNVSASSAITTIVVDITPPGAPTDLAVVTNGSHVTGTAEAGSTVTITDSAGNVLGSGLANGTTGRFDVTISPAQEGGVALQVIAADRAGNVGTAGSISVPSTGLPGAPVIVSVTDDVGSITGTIGNGQATNDATPQISGTGQPGATITLYDGNVVIGTTSVNAEGSWSFTPTATIADGLHTLTATASNTNGTSPLSPSYSITVDTVTAAPTGSISADGASISGTAEAGSTVTITLGNGTTLTTTANSSGNYSLTFDRKQTGGENISLSATDAVGNVSTPVQVQAPTLPIAANDNVVNLEIESNATVTTGQYSDYGLLLVGALGNVLNVLGDDSAAVEFTVSDGGSAKLTIDASATGIVLSLLNTQEVAIQRYDAATNSWTTVIDTAQAQFANLLTLGSSGITVNIDGLTGGTWRVLTYNTALLATGSYTSLNVSVEETSAGTITSATPQTGNVLDNDSAPLDTVVTTVTNANGQIFTLGAGTNVIQGIYGTLTINQDGSYSYALKPNSPASVIGHNESFTYTISGSAGSASAKLVITVGSDTPASSVVAVDNVVTLPYDTHVEAIDNGASSQGGFTVVNVSLGDALDLGVLDRLSNPIIFDVEEGSTRTMTLQSTIGGVAVASSFDLYIYRFNDVTQRFDQWRVEKNWLNAPLLGGQSNPLTLNLPGGEYLFLLNPSFGISALTGYTLNILQDHVYSVESLTATTQGNVLSDDIAPVGTHVTQVNGVTVATTGTTTINGSYGTLTIDAQGNYTYTLKSGVGADSTKAPDSFIYTVRAPNGDTDVGSLNITPTARPLDAVNDVSDTLAVATAQDTAAYLDSTVGTASWSNPLVGTGSGSGSGTFVVDANTLLHAPVLTFAISSGLSLASLNGTWSIYQGTTLIQQGTYSGTNTTINLSALDLQAGTYTLNFTGSTTGLGVLGSYTVTPRVTGTTVDLDNFETVGSHTVSGNIFDGSDSAGAMDQLNTVVTRLSVTGYNGSTTTLDPYVSSSASATVQGHYGTLKINVDGSYSYTLNNGVALSSITTKETFTYSLNDTRGHTDSATLTIDMAPQVVSTAHNDVLIGSAYGDTLIYQLLNANSATGGNGVDRWSNFSLTQGDKIDIGDLLVGWNGQNATLGNYLSVSTSGGNTTISIDRDGAGSTYHSTPLITLENVQTTLNELIEQNHIIT</sequence>
<dbReference type="NCBIfam" id="TIGR01965">
    <property type="entry name" value="VCBS_repeat"/>
    <property type="match status" value="3"/>
</dbReference>
<feature type="domain" description="Bacterial Ig-like" evidence="3">
    <location>
        <begin position="410"/>
        <end position="507"/>
    </location>
</feature>
<feature type="domain" description="Bacterial Ig" evidence="2">
    <location>
        <begin position="1710"/>
        <end position="1791"/>
    </location>
</feature>
<evidence type="ECO:0000313" key="4">
    <source>
        <dbReference type="EMBL" id="MTH48529.1"/>
    </source>
</evidence>
<dbReference type="Pfam" id="PF17936">
    <property type="entry name" value="Big_6"/>
    <property type="match status" value="4"/>
</dbReference>
<dbReference type="NCBIfam" id="NF045619">
    <property type="entry name" value="adhes_GNV_Cterm"/>
    <property type="match status" value="1"/>
</dbReference>
<feature type="compositionally biased region" description="Polar residues" evidence="1">
    <location>
        <begin position="1001"/>
        <end position="1027"/>
    </location>
</feature>
<feature type="domain" description="Bacterial Ig-like" evidence="3">
    <location>
        <begin position="795"/>
        <end position="880"/>
    </location>
</feature>
<feature type="domain" description="Bacterial Ig-like" evidence="3">
    <location>
        <begin position="211"/>
        <end position="306"/>
    </location>
</feature>
<evidence type="ECO:0000256" key="1">
    <source>
        <dbReference type="SAM" id="MobiDB-lite"/>
    </source>
</evidence>
<feature type="compositionally biased region" description="Polar residues" evidence="1">
    <location>
        <begin position="28"/>
        <end position="43"/>
    </location>
</feature>
<feature type="domain" description="Bacterial Ig-like" evidence="3">
    <location>
        <begin position="1803"/>
        <end position="1896"/>
    </location>
</feature>
<organism evidence="4 5">
    <name type="scientific">Intestinirhabdus alba</name>
    <dbReference type="NCBI Taxonomy" id="2899544"/>
    <lineage>
        <taxon>Bacteria</taxon>
        <taxon>Pseudomonadati</taxon>
        <taxon>Pseudomonadota</taxon>
        <taxon>Gammaproteobacteria</taxon>
        <taxon>Enterobacterales</taxon>
        <taxon>Enterobacteriaceae</taxon>
        <taxon>Intestinirhabdus</taxon>
    </lineage>
</organism>
<dbReference type="NCBIfam" id="TIGR03661">
    <property type="entry name" value="T1SS_VCA0849"/>
    <property type="match status" value="1"/>
</dbReference>
<feature type="region of interest" description="Disordered" evidence="1">
    <location>
        <begin position="82"/>
        <end position="101"/>
    </location>
</feature>
<dbReference type="Gene3D" id="2.60.40.10">
    <property type="entry name" value="Immunoglobulins"/>
    <property type="match status" value="12"/>
</dbReference>
<dbReference type="InterPro" id="IPR041498">
    <property type="entry name" value="Big_6"/>
</dbReference>
<feature type="domain" description="Bacterial Ig-like" evidence="3">
    <location>
        <begin position="1615"/>
        <end position="1706"/>
    </location>
</feature>
<feature type="domain" description="Bacterial Ig-like" evidence="3">
    <location>
        <begin position="1100"/>
        <end position="1188"/>
    </location>
</feature>
<dbReference type="Pfam" id="PF19077">
    <property type="entry name" value="Big_13"/>
    <property type="match status" value="16"/>
</dbReference>
<name>A0A6L6IPV1_9ENTR</name>
<evidence type="ECO:0000259" key="3">
    <source>
        <dbReference type="Pfam" id="PF19077"/>
    </source>
</evidence>
<comment type="caution">
    <text evidence="4">The sequence shown here is derived from an EMBL/GenBank/DDBJ whole genome shotgun (WGS) entry which is preliminary data.</text>
</comment>
<feature type="region of interest" description="Disordered" evidence="1">
    <location>
        <begin position="509"/>
        <end position="540"/>
    </location>
</feature>
<feature type="non-terminal residue" evidence="4">
    <location>
        <position position="1"/>
    </location>
</feature>
<feature type="domain" description="Bacterial Ig-like" evidence="3">
    <location>
        <begin position="1512"/>
        <end position="1601"/>
    </location>
</feature>
<feature type="domain" description="Bacterial Ig-like" evidence="3">
    <location>
        <begin position="620"/>
        <end position="698"/>
    </location>
</feature>
<dbReference type="InterPro" id="IPR055014">
    <property type="entry name" value="BapA_Bap-like_C"/>
</dbReference>
<feature type="region of interest" description="Disordered" evidence="1">
    <location>
        <begin position="1"/>
        <end position="61"/>
    </location>
</feature>
<dbReference type="InterPro" id="IPR019960">
    <property type="entry name" value="T1SS_VCA0849"/>
</dbReference>